<evidence type="ECO:0000313" key="7">
    <source>
        <dbReference type="Proteomes" id="UP000053815"/>
    </source>
</evidence>
<dbReference type="AlphaFoldDB" id="A0A0C9MGI8"/>
<dbReference type="STRING" id="91626.A0A0C9MGI8"/>
<keyword evidence="7" id="KW-1185">Reference proteome</keyword>
<dbReference type="SMART" id="SM00398">
    <property type="entry name" value="HMG"/>
    <property type="match status" value="1"/>
</dbReference>
<protein>
    <recommendedName>
        <fullName evidence="5">HMG box domain-containing protein</fullName>
    </recommendedName>
</protein>
<dbReference type="Gene3D" id="1.10.30.10">
    <property type="entry name" value="High mobility group box domain"/>
    <property type="match status" value="1"/>
</dbReference>
<evidence type="ECO:0000256" key="3">
    <source>
        <dbReference type="PROSITE-ProRule" id="PRU00267"/>
    </source>
</evidence>
<dbReference type="GO" id="GO:0005634">
    <property type="term" value="C:nucleus"/>
    <property type="evidence" value="ECO:0007669"/>
    <property type="project" value="UniProtKB-UniRule"/>
</dbReference>
<reference evidence="6" key="1">
    <citation type="submission" date="2014-09" db="EMBL/GenBank/DDBJ databases">
        <title>Draft genome sequence of an oleaginous Mucoromycotina fungus Mucor ambiguus NBRC6742.</title>
        <authorList>
            <person name="Takeda I."/>
            <person name="Yamane N."/>
            <person name="Morita T."/>
            <person name="Tamano K."/>
            <person name="Machida M."/>
            <person name="Baker S."/>
            <person name="Koike H."/>
        </authorList>
    </citation>
    <scope>NUCLEOTIDE SEQUENCE</scope>
    <source>
        <strain evidence="6">NBRC 6742</strain>
    </source>
</reference>
<evidence type="ECO:0000313" key="6">
    <source>
        <dbReference type="EMBL" id="GAN09811.1"/>
    </source>
</evidence>
<dbReference type="PANTHER" id="PTHR45789:SF2">
    <property type="entry name" value="FI18025P1"/>
    <property type="match status" value="1"/>
</dbReference>
<dbReference type="InterPro" id="IPR009071">
    <property type="entry name" value="HMG_box_dom"/>
</dbReference>
<keyword evidence="2 3" id="KW-0539">Nucleus</keyword>
<dbReference type="Pfam" id="PF00505">
    <property type="entry name" value="HMG_box"/>
    <property type="match status" value="1"/>
</dbReference>
<dbReference type="SUPFAM" id="SSF47095">
    <property type="entry name" value="HMG-box"/>
    <property type="match status" value="1"/>
</dbReference>
<dbReference type="CDD" id="cd01389">
    <property type="entry name" value="HMG-box_ROX1-like"/>
    <property type="match status" value="1"/>
</dbReference>
<feature type="domain" description="HMG box" evidence="5">
    <location>
        <begin position="58"/>
        <end position="126"/>
    </location>
</feature>
<dbReference type="InterPro" id="IPR051356">
    <property type="entry name" value="SOX/SOX-like_TF"/>
</dbReference>
<name>A0A0C9MGI8_9FUNG</name>
<dbReference type="GO" id="GO:0000978">
    <property type="term" value="F:RNA polymerase II cis-regulatory region sequence-specific DNA binding"/>
    <property type="evidence" value="ECO:0007669"/>
    <property type="project" value="TreeGrafter"/>
</dbReference>
<dbReference type="Proteomes" id="UP000053815">
    <property type="component" value="Unassembled WGS sequence"/>
</dbReference>
<dbReference type="PROSITE" id="PS50118">
    <property type="entry name" value="HMG_BOX_2"/>
    <property type="match status" value="1"/>
</dbReference>
<dbReference type="OrthoDB" id="6247875at2759"/>
<dbReference type="EMBL" id="DF836583">
    <property type="protein sequence ID" value="GAN09811.1"/>
    <property type="molecule type" value="Genomic_DNA"/>
</dbReference>
<proteinExistence type="predicted"/>
<organism evidence="6">
    <name type="scientific">Mucor ambiguus</name>
    <dbReference type="NCBI Taxonomy" id="91626"/>
    <lineage>
        <taxon>Eukaryota</taxon>
        <taxon>Fungi</taxon>
        <taxon>Fungi incertae sedis</taxon>
        <taxon>Mucoromycota</taxon>
        <taxon>Mucoromycotina</taxon>
        <taxon>Mucoromycetes</taxon>
        <taxon>Mucorales</taxon>
        <taxon>Mucorineae</taxon>
        <taxon>Mucoraceae</taxon>
        <taxon>Mucor</taxon>
    </lineage>
</organism>
<gene>
    <name evidence="6" type="ORF">MAM1_0294c09344</name>
</gene>
<evidence type="ECO:0000256" key="2">
    <source>
        <dbReference type="ARBA" id="ARBA00023242"/>
    </source>
</evidence>
<accession>A0A0C9MGI8</accession>
<dbReference type="PANTHER" id="PTHR45789">
    <property type="entry name" value="FI18025P1"/>
    <property type="match status" value="1"/>
</dbReference>
<evidence type="ECO:0000259" key="5">
    <source>
        <dbReference type="PROSITE" id="PS50118"/>
    </source>
</evidence>
<evidence type="ECO:0000256" key="1">
    <source>
        <dbReference type="ARBA" id="ARBA00023125"/>
    </source>
</evidence>
<feature type="region of interest" description="Disordered" evidence="4">
    <location>
        <begin position="121"/>
        <end position="162"/>
    </location>
</feature>
<evidence type="ECO:0000256" key="4">
    <source>
        <dbReference type="SAM" id="MobiDB-lite"/>
    </source>
</evidence>
<dbReference type="GO" id="GO:0000981">
    <property type="term" value="F:DNA-binding transcription factor activity, RNA polymerase II-specific"/>
    <property type="evidence" value="ECO:0007669"/>
    <property type="project" value="TreeGrafter"/>
</dbReference>
<dbReference type="InterPro" id="IPR036910">
    <property type="entry name" value="HMG_box_dom_sf"/>
</dbReference>
<feature type="DNA-binding region" description="HMG box" evidence="3">
    <location>
        <begin position="58"/>
        <end position="126"/>
    </location>
</feature>
<keyword evidence="1 3" id="KW-0238">DNA-binding</keyword>
<sequence length="392" mass="44213">MQDYAFNKYFTKQELEKISKCFTEDQQKDVLALGEQCANTPRGRIRKPRVRKAVPGHIGRPINSFMAYRSKVQADIRQFCPTANHRVISKIIANWWKAADEKEKDIYRAIAAKAKEDHLEKHPEYTFRPKPKKNTKPAATKAKEADKSATQGDANDLDYMPSPRLSCRVKREQHYQQEQQYQQQARIGYADQVLNEGASSLYFQPAVSYVPVPLEDNGLNLDTNTGNMYVDPALLHNGYMDINAAEPISFGIETDSAMFAVLTNSTPSSQMLETPSLDYFQSPVSLSHPLLGHQSSGYQQAMQQAIQEQQQQQLDTPHLLDQTVIPANYSNEYGKLFASLGSSTSASSSDHLHTLISNAEANADFISYMYSTGNPSIIFPEQPEQWLDYNIN</sequence>